<keyword evidence="5" id="KW-0560">Oxidoreductase</keyword>
<evidence type="ECO:0000259" key="8">
    <source>
        <dbReference type="SMART" id="SM00829"/>
    </source>
</evidence>
<evidence type="ECO:0000256" key="3">
    <source>
        <dbReference type="ARBA" id="ARBA00022723"/>
    </source>
</evidence>
<comment type="cofactor">
    <cofactor evidence="1 7">
        <name>Zn(2+)</name>
        <dbReference type="ChEBI" id="CHEBI:29105"/>
    </cofactor>
</comment>
<dbReference type="EMBL" id="JAGPNK010000025">
    <property type="protein sequence ID" value="KAH7304196.1"/>
    <property type="molecule type" value="Genomic_DNA"/>
</dbReference>
<accession>A0A8K0SCZ6</accession>
<dbReference type="Gene3D" id="3.40.50.720">
    <property type="entry name" value="NAD(P)-binding Rossmann-like Domain"/>
    <property type="match status" value="1"/>
</dbReference>
<dbReference type="GO" id="GO:0004022">
    <property type="term" value="F:alcohol dehydrogenase (NAD+) activity"/>
    <property type="evidence" value="ECO:0007669"/>
    <property type="project" value="TreeGrafter"/>
</dbReference>
<dbReference type="Gene3D" id="3.90.180.10">
    <property type="entry name" value="Medium-chain alcohol dehydrogenases, catalytic domain"/>
    <property type="match status" value="1"/>
</dbReference>
<evidence type="ECO:0000256" key="6">
    <source>
        <dbReference type="ARBA" id="ARBA00023027"/>
    </source>
</evidence>
<sequence>MELPKSYKQAAFKGLGEPLSIEEVELKLPGVGEVLVKVEACGVCHSEVFSQYNVFGGGFPRVPGHELIGRVVAIGSDVAGWKVGDRIGGGYHGGHDGVCNACIMGLPQMCEPYIVNGVTRDGGYAEYCILLAKAGVRIPDEVDAAMYAPMLCAGVTVFNAIRSASLQPGDTVAVQGLGGLGHLAVQIAKKMGYRVVAISRGPEKEKAAEELGANEYIDSSAGDAGAALRDLGYAKLVVTTAMATDAIAPLIKGVGIFGKLAILSVPENGEITVNSNEMMMRGISVQSWPVGNCYDSEKVINFALLQGVECAIETFPLERAQEAFEKMLSGKVRFRAVLTMG</sequence>
<evidence type="ECO:0000256" key="2">
    <source>
        <dbReference type="ARBA" id="ARBA00008072"/>
    </source>
</evidence>
<dbReference type="SMART" id="SM00829">
    <property type="entry name" value="PKS_ER"/>
    <property type="match status" value="1"/>
</dbReference>
<evidence type="ECO:0000256" key="5">
    <source>
        <dbReference type="ARBA" id="ARBA00023002"/>
    </source>
</evidence>
<dbReference type="InterPro" id="IPR011032">
    <property type="entry name" value="GroES-like_sf"/>
</dbReference>
<dbReference type="FunFam" id="3.40.50.720:FF:000039">
    <property type="entry name" value="Alcohol dehydrogenase AdhP"/>
    <property type="match status" value="1"/>
</dbReference>
<evidence type="ECO:0000256" key="7">
    <source>
        <dbReference type="RuleBase" id="RU361277"/>
    </source>
</evidence>
<comment type="similarity">
    <text evidence="2 7">Belongs to the zinc-containing alcohol dehydrogenase family.</text>
</comment>
<name>A0A8K0SCZ6_9HYPO</name>
<dbReference type="PROSITE" id="PS00059">
    <property type="entry name" value="ADH_ZINC"/>
    <property type="match status" value="1"/>
</dbReference>
<keyword evidence="4 7" id="KW-0862">Zinc</keyword>
<dbReference type="InterPro" id="IPR036291">
    <property type="entry name" value="NAD(P)-bd_dom_sf"/>
</dbReference>
<organism evidence="9 10">
    <name type="scientific">Stachybotrys elegans</name>
    <dbReference type="NCBI Taxonomy" id="80388"/>
    <lineage>
        <taxon>Eukaryota</taxon>
        <taxon>Fungi</taxon>
        <taxon>Dikarya</taxon>
        <taxon>Ascomycota</taxon>
        <taxon>Pezizomycotina</taxon>
        <taxon>Sordariomycetes</taxon>
        <taxon>Hypocreomycetidae</taxon>
        <taxon>Hypocreales</taxon>
        <taxon>Stachybotryaceae</taxon>
        <taxon>Stachybotrys</taxon>
    </lineage>
</organism>
<keyword evidence="10" id="KW-1185">Reference proteome</keyword>
<dbReference type="SUPFAM" id="SSF51735">
    <property type="entry name" value="NAD(P)-binding Rossmann-fold domains"/>
    <property type="match status" value="1"/>
</dbReference>
<gene>
    <name evidence="9" type="ORF">B0I35DRAFT_363618</name>
</gene>
<reference evidence="9" key="1">
    <citation type="journal article" date="2021" name="Nat. Commun.">
        <title>Genetic determinants of endophytism in the Arabidopsis root mycobiome.</title>
        <authorList>
            <person name="Mesny F."/>
            <person name="Miyauchi S."/>
            <person name="Thiergart T."/>
            <person name="Pickel B."/>
            <person name="Atanasova L."/>
            <person name="Karlsson M."/>
            <person name="Huettel B."/>
            <person name="Barry K.W."/>
            <person name="Haridas S."/>
            <person name="Chen C."/>
            <person name="Bauer D."/>
            <person name="Andreopoulos W."/>
            <person name="Pangilinan J."/>
            <person name="LaButti K."/>
            <person name="Riley R."/>
            <person name="Lipzen A."/>
            <person name="Clum A."/>
            <person name="Drula E."/>
            <person name="Henrissat B."/>
            <person name="Kohler A."/>
            <person name="Grigoriev I.V."/>
            <person name="Martin F.M."/>
            <person name="Hacquard S."/>
        </authorList>
    </citation>
    <scope>NUCLEOTIDE SEQUENCE</scope>
    <source>
        <strain evidence="9">MPI-CAGE-CH-0235</strain>
    </source>
</reference>
<dbReference type="GO" id="GO:0005737">
    <property type="term" value="C:cytoplasm"/>
    <property type="evidence" value="ECO:0007669"/>
    <property type="project" value="TreeGrafter"/>
</dbReference>
<dbReference type="InterPro" id="IPR020843">
    <property type="entry name" value="ER"/>
</dbReference>
<dbReference type="GO" id="GO:0008270">
    <property type="term" value="F:zinc ion binding"/>
    <property type="evidence" value="ECO:0007669"/>
    <property type="project" value="InterPro"/>
</dbReference>
<dbReference type="SUPFAM" id="SSF50129">
    <property type="entry name" value="GroES-like"/>
    <property type="match status" value="1"/>
</dbReference>
<dbReference type="Proteomes" id="UP000813444">
    <property type="component" value="Unassembled WGS sequence"/>
</dbReference>
<dbReference type="Pfam" id="PF08240">
    <property type="entry name" value="ADH_N"/>
    <property type="match status" value="1"/>
</dbReference>
<evidence type="ECO:0000256" key="4">
    <source>
        <dbReference type="ARBA" id="ARBA00022833"/>
    </source>
</evidence>
<dbReference type="InterPro" id="IPR002328">
    <property type="entry name" value="ADH_Zn_CS"/>
</dbReference>
<keyword evidence="6" id="KW-0520">NAD</keyword>
<evidence type="ECO:0000256" key="1">
    <source>
        <dbReference type="ARBA" id="ARBA00001947"/>
    </source>
</evidence>
<dbReference type="InterPro" id="IPR013149">
    <property type="entry name" value="ADH-like_C"/>
</dbReference>
<dbReference type="OrthoDB" id="1879366at2759"/>
<dbReference type="InterPro" id="IPR013154">
    <property type="entry name" value="ADH-like_N"/>
</dbReference>
<evidence type="ECO:0000313" key="10">
    <source>
        <dbReference type="Proteomes" id="UP000813444"/>
    </source>
</evidence>
<feature type="domain" description="Enoyl reductase (ER)" evidence="8">
    <location>
        <begin position="14"/>
        <end position="338"/>
    </location>
</feature>
<dbReference type="PANTHER" id="PTHR42940">
    <property type="entry name" value="ALCOHOL DEHYDROGENASE 1-RELATED"/>
    <property type="match status" value="1"/>
</dbReference>
<evidence type="ECO:0000313" key="9">
    <source>
        <dbReference type="EMBL" id="KAH7304196.1"/>
    </source>
</evidence>
<comment type="caution">
    <text evidence="9">The sequence shown here is derived from an EMBL/GenBank/DDBJ whole genome shotgun (WGS) entry which is preliminary data.</text>
</comment>
<dbReference type="PANTHER" id="PTHR42940:SF7">
    <property type="entry name" value="ALCOHOL DEHYDROGENASE-LIKE N-TERMINAL DOMAIN-CONTAINING PROTEIN"/>
    <property type="match status" value="1"/>
</dbReference>
<dbReference type="AlphaFoldDB" id="A0A8K0SCZ6"/>
<keyword evidence="3 7" id="KW-0479">Metal-binding</keyword>
<dbReference type="Pfam" id="PF00107">
    <property type="entry name" value="ADH_zinc_N"/>
    <property type="match status" value="1"/>
</dbReference>
<proteinExistence type="inferred from homology"/>
<protein>
    <submittedName>
        <fullName evidence="9">Alcohol dehydrogenase GroES-like domain-containing protein</fullName>
    </submittedName>
</protein>